<evidence type="ECO:0000256" key="1">
    <source>
        <dbReference type="SAM" id="Phobius"/>
    </source>
</evidence>
<keyword evidence="1" id="KW-0812">Transmembrane</keyword>
<dbReference type="Proteomes" id="UP000053097">
    <property type="component" value="Unassembled WGS sequence"/>
</dbReference>
<evidence type="ECO:0000313" key="3">
    <source>
        <dbReference type="Proteomes" id="UP000053097"/>
    </source>
</evidence>
<dbReference type="EMBL" id="KK107159">
    <property type="protein sequence ID" value="EZA56624.1"/>
    <property type="molecule type" value="Genomic_DNA"/>
</dbReference>
<accession>A0A026WNG6</accession>
<gene>
    <name evidence="2" type="ORF">X777_02228</name>
</gene>
<organism evidence="2 3">
    <name type="scientific">Ooceraea biroi</name>
    <name type="common">Clonal raider ant</name>
    <name type="synonym">Cerapachys biroi</name>
    <dbReference type="NCBI Taxonomy" id="2015173"/>
    <lineage>
        <taxon>Eukaryota</taxon>
        <taxon>Metazoa</taxon>
        <taxon>Ecdysozoa</taxon>
        <taxon>Arthropoda</taxon>
        <taxon>Hexapoda</taxon>
        <taxon>Insecta</taxon>
        <taxon>Pterygota</taxon>
        <taxon>Neoptera</taxon>
        <taxon>Endopterygota</taxon>
        <taxon>Hymenoptera</taxon>
        <taxon>Apocrita</taxon>
        <taxon>Aculeata</taxon>
        <taxon>Formicoidea</taxon>
        <taxon>Formicidae</taxon>
        <taxon>Dorylinae</taxon>
        <taxon>Ooceraea</taxon>
    </lineage>
</organism>
<feature type="transmembrane region" description="Helical" evidence="1">
    <location>
        <begin position="34"/>
        <end position="54"/>
    </location>
</feature>
<evidence type="ECO:0000313" key="2">
    <source>
        <dbReference type="EMBL" id="EZA56624.1"/>
    </source>
</evidence>
<proteinExistence type="predicted"/>
<keyword evidence="1" id="KW-1133">Transmembrane helix</keyword>
<name>A0A026WNG6_OOCBI</name>
<sequence length="87" mass="9733">MRWENRATKDISMKISPMSGALNLCAKTYRDKSLIASMITASNFSLLSFLQIFLNSGTVKKFATISFVIINICLHDSICEIFHLASL</sequence>
<reference evidence="2 3" key="1">
    <citation type="journal article" date="2014" name="Curr. Biol.">
        <title>The genome of the clonal raider ant Cerapachys biroi.</title>
        <authorList>
            <person name="Oxley P.R."/>
            <person name="Ji L."/>
            <person name="Fetter-Pruneda I."/>
            <person name="McKenzie S.K."/>
            <person name="Li C."/>
            <person name="Hu H."/>
            <person name="Zhang G."/>
            <person name="Kronauer D.J."/>
        </authorList>
    </citation>
    <scope>NUCLEOTIDE SEQUENCE [LARGE SCALE GENOMIC DNA]</scope>
</reference>
<keyword evidence="1" id="KW-0472">Membrane</keyword>
<protein>
    <submittedName>
        <fullName evidence="2">Uncharacterized protein</fullName>
    </submittedName>
</protein>
<dbReference type="AlphaFoldDB" id="A0A026WNG6"/>
<keyword evidence="3" id="KW-1185">Reference proteome</keyword>